<organism evidence="2 3">
    <name type="scientific">Streptomyces luteoverticillatus</name>
    <name type="common">Streptoverticillium luteoverticillatus</name>
    <dbReference type="NCBI Taxonomy" id="66425"/>
    <lineage>
        <taxon>Bacteria</taxon>
        <taxon>Bacillati</taxon>
        <taxon>Actinomycetota</taxon>
        <taxon>Actinomycetes</taxon>
        <taxon>Kitasatosporales</taxon>
        <taxon>Streptomycetaceae</taxon>
        <taxon>Streptomyces</taxon>
    </lineage>
</organism>
<dbReference type="EMBL" id="CP034587">
    <property type="protein sequence ID" value="AZQ71662.1"/>
    <property type="molecule type" value="Genomic_DNA"/>
</dbReference>
<dbReference type="Proteomes" id="UP000267900">
    <property type="component" value="Chromosome"/>
</dbReference>
<feature type="transmembrane region" description="Helical" evidence="1">
    <location>
        <begin position="66"/>
        <end position="84"/>
    </location>
</feature>
<protein>
    <submittedName>
        <fullName evidence="2">Uncharacterized protein</fullName>
    </submittedName>
</protein>
<evidence type="ECO:0000256" key="1">
    <source>
        <dbReference type="SAM" id="Phobius"/>
    </source>
</evidence>
<keyword evidence="1" id="KW-1133">Transmembrane helix</keyword>
<keyword evidence="1" id="KW-0812">Transmembrane</keyword>
<gene>
    <name evidence="2" type="ORF">EKH77_10965</name>
</gene>
<dbReference type="RefSeq" id="WP_126914215.1">
    <property type="nucleotide sequence ID" value="NZ_CP034587.1"/>
</dbReference>
<sequence>MATDENSRSSRPSMPSREGAAEALALAEQAQVAVASLTPGRAFDVKLSLCVAGVYLSHLLPEPWDFVGLALMYVIMLAVLALHFRSSGVRHRVNPGMKRSMFGAAVLAFGLYMVALYLDDHQGMPWIWVPAGLLAAGGILALDSKTRKKGIAAS</sequence>
<feature type="transmembrane region" description="Helical" evidence="1">
    <location>
        <begin position="100"/>
        <end position="118"/>
    </location>
</feature>
<dbReference type="OrthoDB" id="9979937at2"/>
<reference evidence="2 3" key="1">
    <citation type="submission" date="2018-12" db="EMBL/GenBank/DDBJ databases">
        <title>The whole draft genome of Streptomyce luteoverticillatus CGMCC 15060.</title>
        <authorList>
            <person name="Feng Z."/>
            <person name="Chen G."/>
            <person name="Zhang J."/>
            <person name="Zhu H."/>
            <person name="Yu X."/>
            <person name="Zhang W."/>
            <person name="Zhang X."/>
        </authorList>
    </citation>
    <scope>NUCLEOTIDE SEQUENCE [LARGE SCALE GENOMIC DNA]</scope>
    <source>
        <strain evidence="2 3">CGMCC 15060</strain>
    </source>
</reference>
<keyword evidence="3" id="KW-1185">Reference proteome</keyword>
<keyword evidence="1" id="KW-0472">Membrane</keyword>
<accession>A0A3Q9FYS0</accession>
<feature type="transmembrane region" description="Helical" evidence="1">
    <location>
        <begin position="124"/>
        <end position="142"/>
    </location>
</feature>
<name>A0A3Q9FYS0_STRLT</name>
<evidence type="ECO:0000313" key="2">
    <source>
        <dbReference type="EMBL" id="AZQ71662.1"/>
    </source>
</evidence>
<evidence type="ECO:0000313" key="3">
    <source>
        <dbReference type="Proteomes" id="UP000267900"/>
    </source>
</evidence>
<dbReference type="AlphaFoldDB" id="A0A3Q9FYS0"/>
<proteinExistence type="predicted"/>